<name>A0ACA9MGV1_9GLOM</name>
<protein>
    <submittedName>
        <fullName evidence="1">10323_t:CDS:1</fullName>
    </submittedName>
</protein>
<evidence type="ECO:0000313" key="2">
    <source>
        <dbReference type="Proteomes" id="UP000789702"/>
    </source>
</evidence>
<sequence length="111" mass="13281">MPSQYTQKKKPRKYEFCNKRNLSICHKNVPFCPVLVMKQWLKLKNSTHQILQNVERNSVIKKHEIHQYVRNICNECQHLLQKICLVKDEDYLPEEEEAFKTAIIKAQLIKS</sequence>
<comment type="caution">
    <text evidence="1">The sequence shown here is derived from an EMBL/GenBank/DDBJ whole genome shotgun (WGS) entry which is preliminary data.</text>
</comment>
<proteinExistence type="predicted"/>
<organism evidence="1 2">
    <name type="scientific">Dentiscutata heterogama</name>
    <dbReference type="NCBI Taxonomy" id="1316150"/>
    <lineage>
        <taxon>Eukaryota</taxon>
        <taxon>Fungi</taxon>
        <taxon>Fungi incertae sedis</taxon>
        <taxon>Mucoromycota</taxon>
        <taxon>Glomeromycotina</taxon>
        <taxon>Glomeromycetes</taxon>
        <taxon>Diversisporales</taxon>
        <taxon>Gigasporaceae</taxon>
        <taxon>Dentiscutata</taxon>
    </lineage>
</organism>
<reference evidence="1" key="1">
    <citation type="submission" date="2021-06" db="EMBL/GenBank/DDBJ databases">
        <authorList>
            <person name="Kallberg Y."/>
            <person name="Tangrot J."/>
            <person name="Rosling A."/>
        </authorList>
    </citation>
    <scope>NUCLEOTIDE SEQUENCE</scope>
    <source>
        <strain evidence="1">IL203A</strain>
    </source>
</reference>
<gene>
    <name evidence="1" type="ORF">DHETER_LOCUS6532</name>
</gene>
<accession>A0ACA9MGV1</accession>
<evidence type="ECO:0000313" key="1">
    <source>
        <dbReference type="EMBL" id="CAG8582559.1"/>
    </source>
</evidence>
<keyword evidence="2" id="KW-1185">Reference proteome</keyword>
<dbReference type="EMBL" id="CAJVPU010008324">
    <property type="protein sequence ID" value="CAG8582559.1"/>
    <property type="molecule type" value="Genomic_DNA"/>
</dbReference>
<dbReference type="Proteomes" id="UP000789702">
    <property type="component" value="Unassembled WGS sequence"/>
</dbReference>